<evidence type="ECO:0000313" key="1">
    <source>
        <dbReference type="EMBL" id="MBI3015356.1"/>
    </source>
</evidence>
<dbReference type="SUPFAM" id="SSF54285">
    <property type="entry name" value="MoaD/ThiS"/>
    <property type="match status" value="1"/>
</dbReference>
<dbReference type="Proteomes" id="UP000741360">
    <property type="component" value="Unassembled WGS sequence"/>
</dbReference>
<dbReference type="AlphaFoldDB" id="A0A932M1Z0"/>
<dbReference type="Pfam" id="PF02597">
    <property type="entry name" value="ThiS"/>
    <property type="match status" value="1"/>
</dbReference>
<dbReference type="EMBL" id="JACPSX010000189">
    <property type="protein sequence ID" value="MBI3015356.1"/>
    <property type="molecule type" value="Genomic_DNA"/>
</dbReference>
<proteinExistence type="predicted"/>
<dbReference type="Gene3D" id="3.10.20.30">
    <property type="match status" value="1"/>
</dbReference>
<comment type="caution">
    <text evidence="1">The sequence shown here is derived from an EMBL/GenBank/DDBJ whole genome shotgun (WGS) entry which is preliminary data.</text>
</comment>
<organism evidence="1 2">
    <name type="scientific">Tectimicrobiota bacterium</name>
    <dbReference type="NCBI Taxonomy" id="2528274"/>
    <lineage>
        <taxon>Bacteria</taxon>
        <taxon>Pseudomonadati</taxon>
        <taxon>Nitrospinota/Tectimicrobiota group</taxon>
        <taxon>Candidatus Tectimicrobiota</taxon>
    </lineage>
</organism>
<dbReference type="InterPro" id="IPR003749">
    <property type="entry name" value="ThiS/MoaD-like"/>
</dbReference>
<dbReference type="InterPro" id="IPR016155">
    <property type="entry name" value="Mopterin_synth/thiamin_S_b"/>
</dbReference>
<protein>
    <submittedName>
        <fullName evidence="1">MoaD/ThiS family protein</fullName>
    </submittedName>
</protein>
<accession>A0A932M1Z0</accession>
<evidence type="ECO:0000313" key="2">
    <source>
        <dbReference type="Proteomes" id="UP000741360"/>
    </source>
</evidence>
<name>A0A932M1Z0_UNCTE</name>
<gene>
    <name evidence="1" type="ORF">HYY65_09925</name>
</gene>
<dbReference type="InterPro" id="IPR012675">
    <property type="entry name" value="Beta-grasp_dom_sf"/>
</dbReference>
<sequence>MEVTVKLFALLRSYAPPETLGYVFHWQLEEGSSIADLLSALRIPPELAELVLVNGAHSHPTERLHEGDVVSLFPALAGGS</sequence>
<dbReference type="CDD" id="cd17040">
    <property type="entry name" value="Ubl_MoaD_like"/>
    <property type="match status" value="1"/>
</dbReference>
<reference evidence="1" key="1">
    <citation type="submission" date="2020-07" db="EMBL/GenBank/DDBJ databases">
        <title>Huge and variable diversity of episymbiotic CPR bacteria and DPANN archaea in groundwater ecosystems.</title>
        <authorList>
            <person name="He C.Y."/>
            <person name="Keren R."/>
            <person name="Whittaker M."/>
            <person name="Farag I.F."/>
            <person name="Doudna J."/>
            <person name="Cate J.H.D."/>
            <person name="Banfield J.F."/>
        </authorList>
    </citation>
    <scope>NUCLEOTIDE SEQUENCE</scope>
    <source>
        <strain evidence="1">NC_groundwater_717_Ag_S-0.2um_59_8</strain>
    </source>
</reference>